<proteinExistence type="predicted"/>
<protein>
    <submittedName>
        <fullName evidence="4">Hypoxic response protein 1</fullName>
    </submittedName>
</protein>
<feature type="domain" description="CBS" evidence="3">
    <location>
        <begin position="69"/>
        <end position="131"/>
    </location>
</feature>
<gene>
    <name evidence="4" type="primary">hrp1_2</name>
    <name evidence="4" type="ORF">Psuf_073640</name>
</gene>
<dbReference type="CDD" id="cd04622">
    <property type="entry name" value="CBS_pair_HRP1_like"/>
    <property type="match status" value="1"/>
</dbReference>
<dbReference type="SUPFAM" id="SSF54631">
    <property type="entry name" value="CBS-domain pair"/>
    <property type="match status" value="1"/>
</dbReference>
<accession>A0A6F8YW18</accession>
<dbReference type="InterPro" id="IPR000644">
    <property type="entry name" value="CBS_dom"/>
</dbReference>
<feature type="domain" description="CBS" evidence="3">
    <location>
        <begin position="8"/>
        <end position="65"/>
    </location>
</feature>
<evidence type="ECO:0000313" key="5">
    <source>
        <dbReference type="Proteomes" id="UP000503011"/>
    </source>
</evidence>
<dbReference type="SMART" id="SM00116">
    <property type="entry name" value="CBS"/>
    <property type="match status" value="2"/>
</dbReference>
<keyword evidence="1 2" id="KW-0129">CBS domain</keyword>
<dbReference type="InterPro" id="IPR051257">
    <property type="entry name" value="Diverse_CBS-Domain"/>
</dbReference>
<reference evidence="4 5" key="2">
    <citation type="submission" date="2020-03" db="EMBL/GenBank/DDBJ databases">
        <authorList>
            <person name="Ichikawa N."/>
            <person name="Kimura A."/>
            <person name="Kitahashi Y."/>
            <person name="Uohara A."/>
        </authorList>
    </citation>
    <scope>NUCLEOTIDE SEQUENCE [LARGE SCALE GENOMIC DNA]</scope>
    <source>
        <strain evidence="4 5">NBRC 105367</strain>
    </source>
</reference>
<dbReference type="EMBL" id="AP022871">
    <property type="protein sequence ID" value="BCB90051.1"/>
    <property type="molecule type" value="Genomic_DNA"/>
</dbReference>
<dbReference type="Pfam" id="PF00571">
    <property type="entry name" value="CBS"/>
    <property type="match status" value="2"/>
</dbReference>
<evidence type="ECO:0000313" key="4">
    <source>
        <dbReference type="EMBL" id="BCB90051.1"/>
    </source>
</evidence>
<dbReference type="AlphaFoldDB" id="A0A6F8YW18"/>
<dbReference type="PANTHER" id="PTHR43080:SF2">
    <property type="entry name" value="CBS DOMAIN-CONTAINING PROTEIN"/>
    <property type="match status" value="1"/>
</dbReference>
<evidence type="ECO:0000259" key="3">
    <source>
        <dbReference type="PROSITE" id="PS51371"/>
    </source>
</evidence>
<dbReference type="KEGG" id="psuu:Psuf_073640"/>
<dbReference type="RefSeq" id="WP_173162176.1">
    <property type="nucleotide sequence ID" value="NZ_AP022871.1"/>
</dbReference>
<evidence type="ECO:0000256" key="2">
    <source>
        <dbReference type="PROSITE-ProRule" id="PRU00703"/>
    </source>
</evidence>
<dbReference type="PROSITE" id="PS51371">
    <property type="entry name" value="CBS"/>
    <property type="match status" value="2"/>
</dbReference>
<dbReference type="InterPro" id="IPR046342">
    <property type="entry name" value="CBS_dom_sf"/>
</dbReference>
<reference evidence="4 5" key="1">
    <citation type="submission" date="2020-03" db="EMBL/GenBank/DDBJ databases">
        <title>Whole genome shotgun sequence of Phytohabitans suffuscus NBRC 105367.</title>
        <authorList>
            <person name="Komaki H."/>
            <person name="Tamura T."/>
        </authorList>
    </citation>
    <scope>NUCLEOTIDE SEQUENCE [LARGE SCALE GENOMIC DNA]</scope>
    <source>
        <strain evidence="4 5">NBRC 105367</strain>
    </source>
</reference>
<evidence type="ECO:0000256" key="1">
    <source>
        <dbReference type="ARBA" id="ARBA00023122"/>
    </source>
</evidence>
<dbReference type="PANTHER" id="PTHR43080">
    <property type="entry name" value="CBS DOMAIN-CONTAINING PROTEIN CBSX3, MITOCHONDRIAL"/>
    <property type="match status" value="1"/>
</dbReference>
<dbReference type="Proteomes" id="UP000503011">
    <property type="component" value="Chromosome"/>
</dbReference>
<dbReference type="Gene3D" id="3.10.580.10">
    <property type="entry name" value="CBS-domain"/>
    <property type="match status" value="1"/>
</dbReference>
<sequence>MTSAREIMHAGAECIGAEQSLADAARRMRDLHVGAMPICGEDDRLQGIITDRDIVVRCIAEGRDPKLTMASELAQGPPIWVEAEADVQQVLAVMEQNAVRRVPVLAEHRLVGMISEADLATHLRDRDVGQFTSAVYSAPPNS</sequence>
<organism evidence="4 5">
    <name type="scientific">Phytohabitans suffuscus</name>
    <dbReference type="NCBI Taxonomy" id="624315"/>
    <lineage>
        <taxon>Bacteria</taxon>
        <taxon>Bacillati</taxon>
        <taxon>Actinomycetota</taxon>
        <taxon>Actinomycetes</taxon>
        <taxon>Micromonosporales</taxon>
        <taxon>Micromonosporaceae</taxon>
    </lineage>
</organism>
<name>A0A6F8YW18_9ACTN</name>
<keyword evidence="5" id="KW-1185">Reference proteome</keyword>